<name>A0ABT3PZ08_9BACT</name>
<reference evidence="2 3" key="1">
    <citation type="submission" date="2021-11" db="EMBL/GenBank/DDBJ databases">
        <title>Aliifidinibius sp. nov., a new bacterium isolated from saline soil.</title>
        <authorList>
            <person name="Galisteo C."/>
            <person name="De La Haba R."/>
            <person name="Sanchez-Porro C."/>
            <person name="Ventosa A."/>
        </authorList>
    </citation>
    <scope>NUCLEOTIDE SEQUENCE [LARGE SCALE GENOMIC DNA]</scope>
    <source>
        <strain evidence="2 3">KACC 190600</strain>
    </source>
</reference>
<feature type="domain" description="Pvc16 N-terminal" evidence="1">
    <location>
        <begin position="9"/>
        <end position="170"/>
    </location>
</feature>
<dbReference type="InterPro" id="IPR025351">
    <property type="entry name" value="Pvc16_N"/>
</dbReference>
<organism evidence="2 3">
    <name type="scientific">Fodinibius salicampi</name>
    <dbReference type="NCBI Taxonomy" id="1920655"/>
    <lineage>
        <taxon>Bacteria</taxon>
        <taxon>Pseudomonadati</taxon>
        <taxon>Balneolota</taxon>
        <taxon>Balneolia</taxon>
        <taxon>Balneolales</taxon>
        <taxon>Balneolaceae</taxon>
        <taxon>Fodinibius</taxon>
    </lineage>
</organism>
<evidence type="ECO:0000259" key="1">
    <source>
        <dbReference type="Pfam" id="PF14065"/>
    </source>
</evidence>
<comment type="caution">
    <text evidence="2">The sequence shown here is derived from an EMBL/GenBank/DDBJ whole genome shotgun (WGS) entry which is preliminary data.</text>
</comment>
<protein>
    <submittedName>
        <fullName evidence="2">DUF4255 domain-containing protein</fullName>
    </submittedName>
</protein>
<accession>A0ABT3PZ08</accession>
<dbReference type="Proteomes" id="UP001207337">
    <property type="component" value="Unassembled WGS sequence"/>
</dbReference>
<dbReference type="Pfam" id="PF14065">
    <property type="entry name" value="Pvc16_N"/>
    <property type="match status" value="1"/>
</dbReference>
<keyword evidence="3" id="KW-1185">Reference proteome</keyword>
<dbReference type="EMBL" id="JAJNDC010000002">
    <property type="protein sequence ID" value="MCW9713082.1"/>
    <property type="molecule type" value="Genomic_DNA"/>
</dbReference>
<evidence type="ECO:0000313" key="2">
    <source>
        <dbReference type="EMBL" id="MCW9713082.1"/>
    </source>
</evidence>
<evidence type="ECO:0000313" key="3">
    <source>
        <dbReference type="Proteomes" id="UP001207337"/>
    </source>
</evidence>
<dbReference type="RefSeq" id="WP_265789541.1">
    <property type="nucleotide sequence ID" value="NZ_BAABRS010000002.1"/>
</dbReference>
<proteinExistence type="predicted"/>
<sequence>MIKQALEYISEELTSGLGLGIEDVSLDNLQKIQEKHEQGLVISLLNVEEESTLKNTPHYIRKNNQLLYKEPPVYLNMNVLMAFEFDDYGTSLQRLAETVEFFQNKRWFTAENEEASHPFPSGLKKLVMDLQELSFEQLNHIWSISGGAHFPSLLYKIRLIKIQPEDEVEGPEIDTIQFDTGLME</sequence>
<gene>
    <name evidence="2" type="ORF">LQ318_09220</name>
</gene>